<dbReference type="EMBL" id="BOMV01000009">
    <property type="protein sequence ID" value="GIE94092.1"/>
    <property type="molecule type" value="Genomic_DNA"/>
</dbReference>
<sequence length="379" mass="40582">MPAVPPDIGSEFHWDPSLLTGGGPPWLPPRHELFATGCGALAALLLRLSPAGRLHLPTYFCIGVAEWLSARIPIAWYRHLPDGRGPRWETLRVRDGDLVLAQNLFGRDDGSPWLDWMRAHPGIVVVEDHSHDPVGEWARASQAPYALASLRKTLPVPDGGLLWSPRGLDLPRPAGGASPGTELKLAGMLLKAAWLAGRPVPRETFRSLQGRGEGELLGSGGPAHALTAAALPLLDAYAIRRRDAANARALTAALSPKAASQPDISPTPAISPAVDASGWRLLGAGPFRVQLLCRSQNGRDALLRHLAAHHIFAPVHWRQDRTAFWSGDPEAAALADRMLTLPVDHRCSPADVRRTAEVLRAAAESAAQRRPATGPAPAA</sequence>
<keyword evidence="2" id="KW-1185">Reference proteome</keyword>
<dbReference type="InterPro" id="IPR015422">
    <property type="entry name" value="PyrdxlP-dep_Trfase_small"/>
</dbReference>
<protein>
    <recommendedName>
        <fullName evidence="3">DegT/DnrJ/EryC1/StrS aminotransferase</fullName>
    </recommendedName>
</protein>
<gene>
    <name evidence="1" type="ORF">Ari01nite_15570</name>
</gene>
<evidence type="ECO:0000313" key="1">
    <source>
        <dbReference type="EMBL" id="GIE94092.1"/>
    </source>
</evidence>
<evidence type="ECO:0000313" key="2">
    <source>
        <dbReference type="Proteomes" id="UP000636960"/>
    </source>
</evidence>
<dbReference type="AlphaFoldDB" id="A0A919JVJ2"/>
<comment type="caution">
    <text evidence="1">The sequence shown here is derived from an EMBL/GenBank/DDBJ whole genome shotgun (WGS) entry which is preliminary data.</text>
</comment>
<dbReference type="Gene3D" id="3.90.1150.10">
    <property type="entry name" value="Aspartate Aminotransferase, domain 1"/>
    <property type="match status" value="1"/>
</dbReference>
<organism evidence="1 2">
    <name type="scientific">Paractinoplanes rishiriensis</name>
    <dbReference type="NCBI Taxonomy" id="1050105"/>
    <lineage>
        <taxon>Bacteria</taxon>
        <taxon>Bacillati</taxon>
        <taxon>Actinomycetota</taxon>
        <taxon>Actinomycetes</taxon>
        <taxon>Micromonosporales</taxon>
        <taxon>Micromonosporaceae</taxon>
        <taxon>Paractinoplanes</taxon>
    </lineage>
</organism>
<name>A0A919JVJ2_9ACTN</name>
<dbReference type="Proteomes" id="UP000636960">
    <property type="component" value="Unassembled WGS sequence"/>
</dbReference>
<evidence type="ECO:0008006" key="3">
    <source>
        <dbReference type="Google" id="ProtNLM"/>
    </source>
</evidence>
<reference evidence="1" key="1">
    <citation type="submission" date="2021-01" db="EMBL/GenBank/DDBJ databases">
        <title>Whole genome shotgun sequence of Actinoplanes rishiriensis NBRC 108556.</title>
        <authorList>
            <person name="Komaki H."/>
            <person name="Tamura T."/>
        </authorList>
    </citation>
    <scope>NUCLEOTIDE SEQUENCE</scope>
    <source>
        <strain evidence="1">NBRC 108556</strain>
    </source>
</reference>
<proteinExistence type="predicted"/>
<accession>A0A919JVJ2</accession>